<comment type="caution">
    <text evidence="1">The sequence shown here is derived from an EMBL/GenBank/DDBJ whole genome shotgun (WGS) entry which is preliminary data.</text>
</comment>
<organism evidence="1 2">
    <name type="scientific">Ornithinibacillus salinisoli</name>
    <dbReference type="NCBI Taxonomy" id="1848459"/>
    <lineage>
        <taxon>Bacteria</taxon>
        <taxon>Bacillati</taxon>
        <taxon>Bacillota</taxon>
        <taxon>Bacilli</taxon>
        <taxon>Bacillales</taxon>
        <taxon>Bacillaceae</taxon>
        <taxon>Ornithinibacillus</taxon>
    </lineage>
</organism>
<protein>
    <submittedName>
        <fullName evidence="1">Uncharacterized protein</fullName>
    </submittedName>
</protein>
<accession>A0ABW4W591</accession>
<sequence length="106" mass="12716">MNDRNWSANSSEQANDHLEVKAWKIEFSHPDEREVYMERLRVGSEFDMRYRGIFEFYGADLVAYKLKHKSSNQVNDFLRVFSKYLTDYLEDDCPPSWEECSHSFCE</sequence>
<reference evidence="2" key="1">
    <citation type="journal article" date="2019" name="Int. J. Syst. Evol. Microbiol.">
        <title>The Global Catalogue of Microorganisms (GCM) 10K type strain sequencing project: providing services to taxonomists for standard genome sequencing and annotation.</title>
        <authorList>
            <consortium name="The Broad Institute Genomics Platform"/>
            <consortium name="The Broad Institute Genome Sequencing Center for Infectious Disease"/>
            <person name="Wu L."/>
            <person name="Ma J."/>
        </authorList>
    </citation>
    <scope>NUCLEOTIDE SEQUENCE [LARGE SCALE GENOMIC DNA]</scope>
    <source>
        <strain evidence="2">R28</strain>
    </source>
</reference>
<proteinExistence type="predicted"/>
<keyword evidence="2" id="KW-1185">Reference proteome</keyword>
<gene>
    <name evidence="1" type="ORF">ACFSJF_14470</name>
</gene>
<evidence type="ECO:0000313" key="1">
    <source>
        <dbReference type="EMBL" id="MFD2045480.1"/>
    </source>
</evidence>
<evidence type="ECO:0000313" key="2">
    <source>
        <dbReference type="Proteomes" id="UP001597383"/>
    </source>
</evidence>
<dbReference type="Proteomes" id="UP001597383">
    <property type="component" value="Unassembled WGS sequence"/>
</dbReference>
<dbReference type="EMBL" id="JBHUHQ010000019">
    <property type="protein sequence ID" value="MFD2045480.1"/>
    <property type="molecule type" value="Genomic_DNA"/>
</dbReference>
<dbReference type="RefSeq" id="WP_377558120.1">
    <property type="nucleotide sequence ID" value="NZ_JBHUHQ010000019.1"/>
</dbReference>
<name>A0ABW4W591_9BACI</name>